<sequence length="1147" mass="124111">MSEEEPPQKPKKRRRRARKFLGVLLLLCGLLLVWLNGPGWRWLGKLGIERALTNSDYKADFQLSGTLLGGIRVEKLSLSGGVIKKLEIDAVEPLYKVSRVVRGELQGIKVDKINAVIDLDAGQKDDPAEPDKPFDPVALGESLRKARKLLLPMDLGAADLKLQVIKDSKPLVTLDTSQFSHEPGSDIFRLELGTLDAGGGYAFAAQNSVIHWTEQSLTLDRFDLSPRLGVNDVFIGFPAGGRPYASGVARIEDSRFVLEGTEITAKLRMEGEPLPLQNAASNFALGLPATANLRSLEAQIIGIDQAPERWQATTKAELGDFVYEDWKAESLTLSASKEGNNAKAVWSLAALDSRADVEAAIRWRDLEAGGWNDFEAEAKLNIPQLAPLYATLKERFKFAPPEASPLPASSLTIESKVDSGPEGIRSADAKWLLSPEKDAPSLAGETRWTPDNKLNGTLGSDGLRATYALDFTTKTYEASANLEAFRPERLSPWASAAGVTLPTGMNASLAWNGSGALGPEPHRGNFDVTSFEWVRKDVPPLIVRTQGDYFWPREVNLASLTAIAEGQTIQAKASFVDRVLKLSTLEWKDGETRLVGGRAEIPVPEQMGSARDFLRQTEPLNLFLESEWIENARLAAWLPEKKSPLAGGSGRVRLVVTGTPAQPKIDLETELKGIQVPDQPDVPITDAVISLDGADGQLVLTGEIRPTSYPSVTLNGKMPFKPGEWAENPGMVLGEKFEARANIPRLDLATFQKMVPNASTLQGSVEGFVSAGGTLGTPDLGGEVRLSNAAFALKDSEVPPISGANALVRLDGKEVRLESLAMELAAGSVNGRGTVSLADSSKPVFDLSLKGTALPLKRDESMIVRADADLTLRGDLQNATIGGTVDIVDSLFYRDFEILPLRMPFNAPSRPSLPAIDPDEKTEDLPEPFRNWALDVRVRTRDPLLIRGNLADGLAVADIRFGGTLGSIQPQGNAIIGNATARLPFSTLKVDNGAIVFTPAGGLNPELNIRGTSNVGRYEINIFFYGPVNAPKTALTSDPPLPESEIMTLLATGTTSDGLEGGQAATLKAAQLLVEEWRKGRLPFAEQVAKVLEVINRVDVRIGEDDPLTGKRLNSATIEVHDRFYVSGSVDKQSNTRVLGAFVIRFK</sequence>
<dbReference type="InterPro" id="IPR007452">
    <property type="entry name" value="TamB_C"/>
</dbReference>
<name>A0ABT3GB35_9BACT</name>
<dbReference type="EMBL" id="JAPDDR010000017">
    <property type="protein sequence ID" value="MCW1916694.1"/>
    <property type="molecule type" value="Genomic_DNA"/>
</dbReference>
<organism evidence="7 8">
    <name type="scientific">Luteolibacter rhizosphaerae</name>
    <dbReference type="NCBI Taxonomy" id="2989719"/>
    <lineage>
        <taxon>Bacteria</taxon>
        <taxon>Pseudomonadati</taxon>
        <taxon>Verrucomicrobiota</taxon>
        <taxon>Verrucomicrobiia</taxon>
        <taxon>Verrucomicrobiales</taxon>
        <taxon>Verrucomicrobiaceae</taxon>
        <taxon>Luteolibacter</taxon>
    </lineage>
</organism>
<dbReference type="PANTHER" id="PTHR36985">
    <property type="entry name" value="TRANSLOCATION AND ASSEMBLY MODULE SUBUNIT TAMB"/>
    <property type="match status" value="1"/>
</dbReference>
<keyword evidence="3 5" id="KW-1133">Transmembrane helix</keyword>
<evidence type="ECO:0000256" key="2">
    <source>
        <dbReference type="ARBA" id="ARBA00022692"/>
    </source>
</evidence>
<dbReference type="PANTHER" id="PTHR36985:SF1">
    <property type="entry name" value="TRANSLOCATION AND ASSEMBLY MODULE SUBUNIT TAMB"/>
    <property type="match status" value="1"/>
</dbReference>
<evidence type="ECO:0000256" key="1">
    <source>
        <dbReference type="ARBA" id="ARBA00004167"/>
    </source>
</evidence>
<protein>
    <submittedName>
        <fullName evidence="7">Translocation/assembly module TamB</fullName>
    </submittedName>
</protein>
<keyword evidence="8" id="KW-1185">Reference proteome</keyword>
<evidence type="ECO:0000256" key="5">
    <source>
        <dbReference type="SAM" id="Phobius"/>
    </source>
</evidence>
<evidence type="ECO:0000256" key="4">
    <source>
        <dbReference type="ARBA" id="ARBA00023136"/>
    </source>
</evidence>
<evidence type="ECO:0000256" key="3">
    <source>
        <dbReference type="ARBA" id="ARBA00022989"/>
    </source>
</evidence>
<dbReference type="RefSeq" id="WP_264516279.1">
    <property type="nucleotide sequence ID" value="NZ_JAPDDR010000017.1"/>
</dbReference>
<dbReference type="Pfam" id="PF04357">
    <property type="entry name" value="TamB"/>
    <property type="match status" value="1"/>
</dbReference>
<comment type="caution">
    <text evidence="7">The sequence shown here is derived from an EMBL/GenBank/DDBJ whole genome shotgun (WGS) entry which is preliminary data.</text>
</comment>
<dbReference type="Proteomes" id="UP001165653">
    <property type="component" value="Unassembled WGS sequence"/>
</dbReference>
<reference evidence="7" key="1">
    <citation type="submission" date="2022-10" db="EMBL/GenBank/DDBJ databases">
        <title>Luteolibacter sp. GHJ8, whole genome shotgun sequencing project.</title>
        <authorList>
            <person name="Zhao G."/>
            <person name="Shen L."/>
        </authorList>
    </citation>
    <scope>NUCLEOTIDE SEQUENCE</scope>
    <source>
        <strain evidence="7">GHJ8</strain>
    </source>
</reference>
<evidence type="ECO:0000313" key="8">
    <source>
        <dbReference type="Proteomes" id="UP001165653"/>
    </source>
</evidence>
<feature type="transmembrane region" description="Helical" evidence="5">
    <location>
        <begin position="20"/>
        <end position="43"/>
    </location>
</feature>
<accession>A0ABT3GB35</accession>
<evidence type="ECO:0000313" key="7">
    <source>
        <dbReference type="EMBL" id="MCW1916694.1"/>
    </source>
</evidence>
<keyword evidence="4 5" id="KW-0472">Membrane</keyword>
<feature type="domain" description="Translocation and assembly module TamB C-terminal" evidence="6">
    <location>
        <begin position="825"/>
        <end position="1146"/>
    </location>
</feature>
<keyword evidence="2 5" id="KW-0812">Transmembrane</keyword>
<comment type="subcellular location">
    <subcellularLocation>
        <location evidence="1">Membrane</location>
        <topology evidence="1">Single-pass membrane protein</topology>
    </subcellularLocation>
</comment>
<evidence type="ECO:0000259" key="6">
    <source>
        <dbReference type="Pfam" id="PF04357"/>
    </source>
</evidence>
<proteinExistence type="predicted"/>
<gene>
    <name evidence="7" type="ORF">OJ996_24115</name>
</gene>